<evidence type="ECO:0000313" key="3">
    <source>
        <dbReference type="Proteomes" id="UP000231293"/>
    </source>
</evidence>
<feature type="transmembrane region" description="Helical" evidence="1">
    <location>
        <begin position="130"/>
        <end position="149"/>
    </location>
</feature>
<keyword evidence="1" id="KW-0472">Membrane</keyword>
<dbReference type="Proteomes" id="UP000231293">
    <property type="component" value="Unassembled WGS sequence"/>
</dbReference>
<feature type="transmembrane region" description="Helical" evidence="1">
    <location>
        <begin position="12"/>
        <end position="36"/>
    </location>
</feature>
<evidence type="ECO:0000313" key="2">
    <source>
        <dbReference type="EMBL" id="PIT14342.1"/>
    </source>
</evidence>
<proteinExistence type="predicted"/>
<protein>
    <submittedName>
        <fullName evidence="2">Uncharacterized protein</fullName>
    </submittedName>
</protein>
<feature type="transmembrane region" description="Helical" evidence="1">
    <location>
        <begin position="100"/>
        <end position="121"/>
    </location>
</feature>
<gene>
    <name evidence="2" type="ORF">BGI32_07870</name>
</gene>
<dbReference type="EMBL" id="MDVB01000086">
    <property type="protein sequence ID" value="PIT14342.1"/>
    <property type="molecule type" value="Genomic_DNA"/>
</dbReference>
<reference evidence="2 3" key="1">
    <citation type="journal article" date="2017" name="MBio">
        <title>Type VI secretion-mediated competition in the bee gut microbiome.</title>
        <authorList>
            <person name="Steele M.I."/>
            <person name="Kwong W.K."/>
            <person name="Powell J.E."/>
            <person name="Whiteley M."/>
            <person name="Moran N.A."/>
        </authorList>
    </citation>
    <scope>NUCLEOTIDE SEQUENCE [LARGE SCALE GENOMIC DNA]</scope>
    <source>
        <strain evidence="2 3">App2-2</strain>
    </source>
</reference>
<accession>A0A2N9WSZ8</accession>
<comment type="caution">
    <text evidence="2">The sequence shown here is derived from an EMBL/GenBank/DDBJ whole genome shotgun (WGS) entry which is preliminary data.</text>
</comment>
<feature type="transmembrane region" description="Helical" evidence="1">
    <location>
        <begin position="161"/>
        <end position="181"/>
    </location>
</feature>
<sequence>MSHEKLSVRQGLLFSTFYAIAVIIVCSLFQSDFFYIDDAAYEMLGFFRQIGRIWAQGKIPFIVDSMYIGGNEMIDLGKGIFLPQNILVSLIASQFHYIQLPGWILAFINIVLVSCSALVIAKSFKLHNSYAYAFASLVVIQPVFLYQYLGAWWNAASGQAWAMASIATFFLLKIVFLKPILF</sequence>
<keyword evidence="1" id="KW-0812">Transmembrane</keyword>
<dbReference type="AlphaFoldDB" id="A0A2N9WSZ8"/>
<keyword evidence="1" id="KW-1133">Transmembrane helix</keyword>
<name>A0A2N9WSZ8_9NEIS</name>
<organism evidence="2 3">
    <name type="scientific">Snodgrassella alvi</name>
    <dbReference type="NCBI Taxonomy" id="1196083"/>
    <lineage>
        <taxon>Bacteria</taxon>
        <taxon>Pseudomonadati</taxon>
        <taxon>Pseudomonadota</taxon>
        <taxon>Betaproteobacteria</taxon>
        <taxon>Neisseriales</taxon>
        <taxon>Neisseriaceae</taxon>
        <taxon>Snodgrassella</taxon>
    </lineage>
</organism>
<evidence type="ECO:0000256" key="1">
    <source>
        <dbReference type="SAM" id="Phobius"/>
    </source>
</evidence>
<dbReference type="RefSeq" id="WP_100113838.1">
    <property type="nucleotide sequence ID" value="NZ_MDVB01000086.1"/>
</dbReference>